<dbReference type="EMBL" id="JAQOMS010000002">
    <property type="protein sequence ID" value="MDC2888545.1"/>
    <property type="molecule type" value="Genomic_DNA"/>
</dbReference>
<dbReference type="InterPro" id="IPR050738">
    <property type="entry name" value="Sulfatase"/>
</dbReference>
<keyword evidence="6" id="KW-0106">Calcium</keyword>
<keyword evidence="4" id="KW-0732">Signal</keyword>
<dbReference type="PROSITE" id="PS00523">
    <property type="entry name" value="SULFATASE_1"/>
    <property type="match status" value="1"/>
</dbReference>
<comment type="caution">
    <text evidence="8">The sequence shown here is derived from an EMBL/GenBank/DDBJ whole genome shotgun (WGS) entry which is preliminary data.</text>
</comment>
<dbReference type="CDD" id="cd16144">
    <property type="entry name" value="ARS_like"/>
    <property type="match status" value="1"/>
</dbReference>
<proteinExistence type="inferred from homology"/>
<sequence length="511" mass="56447">MEDSVINTVFKFVLGGLFVSGLAGCLSQPTTEIETKKKPNVLLILVDDLGWADVAAYNPDTLYSTPSMDKLASEGLLFTDGYAASPVCSPTRAALITGKHPTAIGTTDFFRNKSRRHKYREGKFKPASFVEKLPEQGSTIASVLKGEGYQTAFIGKWHLGQTEQMWPEFYGFDVNIAGHAAGSPSGGYFAPYKNPRLTSGPDGEYLTDRLTNEAINLVDGYAKSDAPFFLMMSYYSVHTPLQGPKKLVNKYRERFSQLDKTPEFAQVEQIWPTDKPQLNRVVQTNPTYAAMVEKVDENIGRLVDSLKAKNLRDDTIVILLSDNGGLSIGEAHSTSSLPLRGGKGWLYEGGIRVPFIISVPGSESNGKSTSVPAISMDISATLYDLIGIDAKRVGPIDGESLLPVINGETNSAERPLFFHYPHYSNQGGFHRAVVRLGDWKLIERFEDGKLQLFNITKDKAETTDLAAEYPTKVAEMKKTLHQWYQQNDAKFLRENPKAPKYGAPWKPALGE</sequence>
<name>A0ABT5FD69_9GAMM</name>
<comment type="cofactor">
    <cofactor evidence="1">
        <name>Ca(2+)</name>
        <dbReference type="ChEBI" id="CHEBI:29108"/>
    </cofactor>
</comment>
<accession>A0ABT5FD69</accession>
<evidence type="ECO:0000256" key="6">
    <source>
        <dbReference type="ARBA" id="ARBA00022837"/>
    </source>
</evidence>
<protein>
    <submittedName>
        <fullName evidence="8">Sulfatase</fullName>
    </submittedName>
</protein>
<dbReference type="Gene3D" id="3.30.1120.10">
    <property type="match status" value="1"/>
</dbReference>
<evidence type="ECO:0000256" key="1">
    <source>
        <dbReference type="ARBA" id="ARBA00001913"/>
    </source>
</evidence>
<dbReference type="PANTHER" id="PTHR42693:SF42">
    <property type="entry name" value="ARYLSULFATASE G"/>
    <property type="match status" value="1"/>
</dbReference>
<evidence type="ECO:0000256" key="4">
    <source>
        <dbReference type="ARBA" id="ARBA00022729"/>
    </source>
</evidence>
<keyword evidence="3" id="KW-0479">Metal-binding</keyword>
<dbReference type="InterPro" id="IPR024607">
    <property type="entry name" value="Sulfatase_CS"/>
</dbReference>
<keyword evidence="5" id="KW-0378">Hydrolase</keyword>
<dbReference type="InterPro" id="IPR000917">
    <property type="entry name" value="Sulfatase_N"/>
</dbReference>
<evidence type="ECO:0000313" key="8">
    <source>
        <dbReference type="EMBL" id="MDC2888545.1"/>
    </source>
</evidence>
<evidence type="ECO:0000259" key="7">
    <source>
        <dbReference type="Pfam" id="PF00884"/>
    </source>
</evidence>
<reference evidence="8 9" key="1">
    <citation type="submission" date="2023-01" db="EMBL/GenBank/DDBJ databases">
        <title>Psychrosphaera sp. nov., isolated from marine algae.</title>
        <authorList>
            <person name="Bayburt H."/>
            <person name="Choi B.J."/>
            <person name="Kim J.M."/>
            <person name="Choi D.G."/>
            <person name="Jeon C.O."/>
        </authorList>
    </citation>
    <scope>NUCLEOTIDE SEQUENCE [LARGE SCALE GENOMIC DNA]</scope>
    <source>
        <strain evidence="8 9">G1-22</strain>
    </source>
</reference>
<dbReference type="PANTHER" id="PTHR42693">
    <property type="entry name" value="ARYLSULFATASE FAMILY MEMBER"/>
    <property type="match status" value="1"/>
</dbReference>
<evidence type="ECO:0000256" key="3">
    <source>
        <dbReference type="ARBA" id="ARBA00022723"/>
    </source>
</evidence>
<keyword evidence="9" id="KW-1185">Reference proteome</keyword>
<dbReference type="RefSeq" id="WP_272180144.1">
    <property type="nucleotide sequence ID" value="NZ_JAQOMS010000002.1"/>
</dbReference>
<evidence type="ECO:0000313" key="9">
    <source>
        <dbReference type="Proteomes" id="UP001528411"/>
    </source>
</evidence>
<dbReference type="Proteomes" id="UP001528411">
    <property type="component" value="Unassembled WGS sequence"/>
</dbReference>
<feature type="domain" description="Sulfatase N-terminal" evidence="7">
    <location>
        <begin position="39"/>
        <end position="388"/>
    </location>
</feature>
<dbReference type="SUPFAM" id="SSF53649">
    <property type="entry name" value="Alkaline phosphatase-like"/>
    <property type="match status" value="1"/>
</dbReference>
<evidence type="ECO:0000256" key="5">
    <source>
        <dbReference type="ARBA" id="ARBA00022801"/>
    </source>
</evidence>
<organism evidence="8 9">
    <name type="scientific">Psychrosphaera algicola</name>
    <dbReference type="NCBI Taxonomy" id="3023714"/>
    <lineage>
        <taxon>Bacteria</taxon>
        <taxon>Pseudomonadati</taxon>
        <taxon>Pseudomonadota</taxon>
        <taxon>Gammaproteobacteria</taxon>
        <taxon>Alteromonadales</taxon>
        <taxon>Pseudoalteromonadaceae</taxon>
        <taxon>Psychrosphaera</taxon>
    </lineage>
</organism>
<dbReference type="Pfam" id="PF00884">
    <property type="entry name" value="Sulfatase"/>
    <property type="match status" value="1"/>
</dbReference>
<gene>
    <name evidence="8" type="ORF">PN838_06980</name>
</gene>
<dbReference type="Gene3D" id="3.40.720.10">
    <property type="entry name" value="Alkaline Phosphatase, subunit A"/>
    <property type="match status" value="1"/>
</dbReference>
<comment type="similarity">
    <text evidence="2">Belongs to the sulfatase family.</text>
</comment>
<dbReference type="InterPro" id="IPR017850">
    <property type="entry name" value="Alkaline_phosphatase_core_sf"/>
</dbReference>
<dbReference type="PROSITE" id="PS00149">
    <property type="entry name" value="SULFATASE_2"/>
    <property type="match status" value="1"/>
</dbReference>
<evidence type="ECO:0000256" key="2">
    <source>
        <dbReference type="ARBA" id="ARBA00008779"/>
    </source>
</evidence>